<keyword evidence="3" id="KW-0378">Hydrolase</keyword>
<evidence type="ECO:0000313" key="7">
    <source>
        <dbReference type="Proteomes" id="UP000504632"/>
    </source>
</evidence>
<dbReference type="GeneID" id="115820016"/>
<dbReference type="Proteomes" id="UP000504632">
    <property type="component" value="Chromosome 9"/>
</dbReference>
<dbReference type="SUPFAM" id="SSF52540">
    <property type="entry name" value="P-loop containing nucleoside triphosphate hydrolases"/>
    <property type="match status" value="1"/>
</dbReference>
<dbReference type="Pfam" id="PF05049">
    <property type="entry name" value="IIGP"/>
    <property type="match status" value="1"/>
</dbReference>
<dbReference type="GO" id="GO:0016787">
    <property type="term" value="F:hydrolase activity"/>
    <property type="evidence" value="ECO:0007669"/>
    <property type="project" value="UniProtKB-KW"/>
</dbReference>
<evidence type="ECO:0000256" key="5">
    <source>
        <dbReference type="SAM" id="Phobius"/>
    </source>
</evidence>
<name>A0A6J2W5C0_CHACN</name>
<dbReference type="GO" id="GO:0005525">
    <property type="term" value="F:GTP binding"/>
    <property type="evidence" value="ECO:0007669"/>
    <property type="project" value="UniProtKB-KW"/>
</dbReference>
<dbReference type="PANTHER" id="PTHR32341">
    <property type="entry name" value="INTERFERON-INDUCIBLE GTPASE"/>
    <property type="match status" value="1"/>
</dbReference>
<dbReference type="FunCoup" id="A0A6J2W5C0">
    <property type="interactions" value="1"/>
</dbReference>
<sequence>MESHNHIYENISSEIKEIADLIKKSSPNETTQKMKTNFEDYKNVTLNIAITGMTGAGKSTFVNAIRGLRNDDEGAAPTDAVECTKYPTVYPHPTLPNVKIWDLPGIGTEQFKAKTYLKEVQLDTYDFFLILSSERFKENDSKLAKAIKKKKKLFYFVRTKIDNDIHAESNKSYFNDEKVLQRIRDDCIKNLKSTGKPKVFLISSLHLGKYDYPKLIRTLEDELPKHKRFALIQSLPMNSVDELERKKKYFQKLVWMSAFGSGALAIIPVPGFSLACDYGILLSFFENVYKSFGLDNKSLAILSARVNKPVDTLRAAMISPFKDGVNEDVLVRVLARRDVVAALTVQELSRFIVGIGSLAAGAISVATIYHLLKKGLNDMAEDAKRVLTVAELA</sequence>
<keyword evidence="4" id="KW-0342">GTP-binding</keyword>
<evidence type="ECO:0000313" key="8">
    <source>
        <dbReference type="RefSeq" id="XP_030639314.1"/>
    </source>
</evidence>
<dbReference type="InParanoid" id="A0A6J2W5C0"/>
<protein>
    <submittedName>
        <fullName evidence="8">Interferon-inducible GTPase 5-like</fullName>
    </submittedName>
</protein>
<dbReference type="FunFam" id="3.40.50.300:FF:000541">
    <property type="entry name" value="Immunity related GTPase M"/>
    <property type="match status" value="1"/>
</dbReference>
<dbReference type="GO" id="GO:0016020">
    <property type="term" value="C:membrane"/>
    <property type="evidence" value="ECO:0007669"/>
    <property type="project" value="InterPro"/>
</dbReference>
<dbReference type="PANTHER" id="PTHR32341:SF10">
    <property type="entry name" value="INTERFERON-INDUCIBLE GTPASE 5"/>
    <property type="match status" value="1"/>
</dbReference>
<dbReference type="RefSeq" id="XP_030639314.1">
    <property type="nucleotide sequence ID" value="XM_030783454.1"/>
</dbReference>
<dbReference type="OrthoDB" id="422720at2759"/>
<keyword evidence="5" id="KW-0812">Transmembrane</keyword>
<dbReference type="InterPro" id="IPR030385">
    <property type="entry name" value="G_IRG_dom"/>
</dbReference>
<keyword evidence="5" id="KW-1133">Transmembrane helix</keyword>
<comment type="similarity">
    <text evidence="1">Belongs to the TRAFAC class dynamin-like GTPase superfamily. IRG family.</text>
</comment>
<gene>
    <name evidence="8" type="primary">LOC115820016</name>
</gene>
<feature type="transmembrane region" description="Helical" evidence="5">
    <location>
        <begin position="253"/>
        <end position="275"/>
    </location>
</feature>
<dbReference type="InterPro" id="IPR027417">
    <property type="entry name" value="P-loop_NTPase"/>
</dbReference>
<evidence type="ECO:0000256" key="4">
    <source>
        <dbReference type="ARBA" id="ARBA00023134"/>
    </source>
</evidence>
<dbReference type="Gene3D" id="3.40.50.300">
    <property type="entry name" value="P-loop containing nucleotide triphosphate hydrolases"/>
    <property type="match status" value="1"/>
</dbReference>
<feature type="transmembrane region" description="Helical" evidence="5">
    <location>
        <begin position="351"/>
        <end position="372"/>
    </location>
</feature>
<keyword evidence="5" id="KW-0472">Membrane</keyword>
<reference evidence="8" key="1">
    <citation type="submission" date="2025-08" db="UniProtKB">
        <authorList>
            <consortium name="RefSeq"/>
        </authorList>
    </citation>
    <scope>IDENTIFICATION</scope>
</reference>
<dbReference type="AlphaFoldDB" id="A0A6J2W5C0"/>
<keyword evidence="7" id="KW-1185">Reference proteome</keyword>
<accession>A0A6J2W5C0</accession>
<organism evidence="7 8">
    <name type="scientific">Chanos chanos</name>
    <name type="common">Milkfish</name>
    <name type="synonym">Mugil chanos</name>
    <dbReference type="NCBI Taxonomy" id="29144"/>
    <lineage>
        <taxon>Eukaryota</taxon>
        <taxon>Metazoa</taxon>
        <taxon>Chordata</taxon>
        <taxon>Craniata</taxon>
        <taxon>Vertebrata</taxon>
        <taxon>Euteleostomi</taxon>
        <taxon>Actinopterygii</taxon>
        <taxon>Neopterygii</taxon>
        <taxon>Teleostei</taxon>
        <taxon>Ostariophysi</taxon>
        <taxon>Gonorynchiformes</taxon>
        <taxon>Chanidae</taxon>
        <taxon>Chanos</taxon>
    </lineage>
</organism>
<keyword evidence="2" id="KW-0547">Nucleotide-binding</keyword>
<feature type="domain" description="IRG-type G" evidence="6">
    <location>
        <begin position="44"/>
        <end position="222"/>
    </location>
</feature>
<dbReference type="InterPro" id="IPR051515">
    <property type="entry name" value="IRG"/>
</dbReference>
<dbReference type="PROSITE" id="PS51716">
    <property type="entry name" value="G_IRG"/>
    <property type="match status" value="1"/>
</dbReference>
<dbReference type="InterPro" id="IPR007743">
    <property type="entry name" value="Immunity-related_GTPase-like"/>
</dbReference>
<evidence type="ECO:0000256" key="2">
    <source>
        <dbReference type="ARBA" id="ARBA00022741"/>
    </source>
</evidence>
<evidence type="ECO:0000256" key="1">
    <source>
        <dbReference type="ARBA" id="ARBA00005429"/>
    </source>
</evidence>
<evidence type="ECO:0000259" key="6">
    <source>
        <dbReference type="PROSITE" id="PS51716"/>
    </source>
</evidence>
<evidence type="ECO:0000256" key="3">
    <source>
        <dbReference type="ARBA" id="ARBA00022801"/>
    </source>
</evidence>
<proteinExistence type="inferred from homology"/>